<keyword evidence="1" id="KW-0732">Signal</keyword>
<evidence type="ECO:0000256" key="1">
    <source>
        <dbReference type="SAM" id="SignalP"/>
    </source>
</evidence>
<evidence type="ECO:0008006" key="4">
    <source>
        <dbReference type="Google" id="ProtNLM"/>
    </source>
</evidence>
<name>A0A918VUU8_9HYPH</name>
<comment type="caution">
    <text evidence="2">The sequence shown here is derived from an EMBL/GenBank/DDBJ whole genome shotgun (WGS) entry which is preliminary data.</text>
</comment>
<feature type="chain" id="PRO_5037079727" description="Ricin B lectin domain-containing protein" evidence="1">
    <location>
        <begin position="19"/>
        <end position="107"/>
    </location>
</feature>
<feature type="signal peptide" evidence="1">
    <location>
        <begin position="1"/>
        <end position="18"/>
    </location>
</feature>
<sequence>MLLKSAAVAALGAGLAFAAPAPASLAQDQSIYACTSQQDLQQTIESDGSIVPDSCRTVNISTLTNDSGQLCLVEFGDSGGGIISQVQDFAGPQQLWFICEDLQAAAE</sequence>
<protein>
    <recommendedName>
        <fullName evidence="4">Ricin B lectin domain-containing protein</fullName>
    </recommendedName>
</protein>
<dbReference type="Proteomes" id="UP000646579">
    <property type="component" value="Unassembled WGS sequence"/>
</dbReference>
<keyword evidence="3" id="KW-1185">Reference proteome</keyword>
<gene>
    <name evidence="2" type="ORF">GCM10007989_28920</name>
</gene>
<dbReference type="EMBL" id="BMZE01000003">
    <property type="protein sequence ID" value="GHA31190.1"/>
    <property type="molecule type" value="Genomic_DNA"/>
</dbReference>
<dbReference type="AlphaFoldDB" id="A0A918VUU8"/>
<evidence type="ECO:0000313" key="3">
    <source>
        <dbReference type="Proteomes" id="UP000646579"/>
    </source>
</evidence>
<dbReference type="RefSeq" id="WP_189426433.1">
    <property type="nucleotide sequence ID" value="NZ_BMZE01000003.1"/>
</dbReference>
<accession>A0A918VUU8</accession>
<evidence type="ECO:0000313" key="2">
    <source>
        <dbReference type="EMBL" id="GHA31190.1"/>
    </source>
</evidence>
<organism evidence="2 3">
    <name type="scientific">Devosia pacifica</name>
    <dbReference type="NCBI Taxonomy" id="1335967"/>
    <lineage>
        <taxon>Bacteria</taxon>
        <taxon>Pseudomonadati</taxon>
        <taxon>Pseudomonadota</taxon>
        <taxon>Alphaproteobacteria</taxon>
        <taxon>Hyphomicrobiales</taxon>
        <taxon>Devosiaceae</taxon>
        <taxon>Devosia</taxon>
    </lineage>
</organism>
<reference evidence="2" key="1">
    <citation type="journal article" date="2014" name="Int. J. Syst. Evol. Microbiol.">
        <title>Complete genome sequence of Corynebacterium casei LMG S-19264T (=DSM 44701T), isolated from a smear-ripened cheese.</title>
        <authorList>
            <consortium name="US DOE Joint Genome Institute (JGI-PGF)"/>
            <person name="Walter F."/>
            <person name="Albersmeier A."/>
            <person name="Kalinowski J."/>
            <person name="Ruckert C."/>
        </authorList>
    </citation>
    <scope>NUCLEOTIDE SEQUENCE</scope>
    <source>
        <strain evidence="2">KCTC 32437</strain>
    </source>
</reference>
<reference evidence="2" key="2">
    <citation type="submission" date="2020-09" db="EMBL/GenBank/DDBJ databases">
        <authorList>
            <person name="Sun Q."/>
            <person name="Kim S."/>
        </authorList>
    </citation>
    <scope>NUCLEOTIDE SEQUENCE</scope>
    <source>
        <strain evidence="2">KCTC 32437</strain>
    </source>
</reference>
<proteinExistence type="predicted"/>